<dbReference type="InterPro" id="IPR036513">
    <property type="entry name" value="STAS_dom_sf"/>
</dbReference>
<dbReference type="InterPro" id="IPR058548">
    <property type="entry name" value="MlaB-like_STAS"/>
</dbReference>
<dbReference type="OrthoDB" id="3576811at2"/>
<name>A0A2P8IG01_SACCR</name>
<sequence>MNGVPEQHSPLSTRCRCEVRQGNARACIAVTGEIDLSNAEELARVVVDALRVHRPQRLRLDLDGVTFLGAAGARALLQGRIEADREGCALEIGSAGTRVEKVLALCGVRADPLPSGVRSGSV</sequence>
<evidence type="ECO:0000313" key="2">
    <source>
        <dbReference type="EMBL" id="PSL57380.1"/>
    </source>
</evidence>
<evidence type="ECO:0000313" key="3">
    <source>
        <dbReference type="Proteomes" id="UP000241118"/>
    </source>
</evidence>
<accession>A0A2P8IG01</accession>
<dbReference type="InterPro" id="IPR002645">
    <property type="entry name" value="STAS_dom"/>
</dbReference>
<proteinExistence type="predicted"/>
<feature type="domain" description="STAS" evidence="1">
    <location>
        <begin position="28"/>
        <end position="122"/>
    </location>
</feature>
<dbReference type="EMBL" id="PYAX01000002">
    <property type="protein sequence ID" value="PSL57380.1"/>
    <property type="molecule type" value="Genomic_DNA"/>
</dbReference>
<dbReference type="Gene3D" id="3.30.750.24">
    <property type="entry name" value="STAS domain"/>
    <property type="match status" value="1"/>
</dbReference>
<dbReference type="SUPFAM" id="SSF52091">
    <property type="entry name" value="SpoIIaa-like"/>
    <property type="match status" value="1"/>
</dbReference>
<gene>
    <name evidence="2" type="ORF">B0I31_102358</name>
</gene>
<dbReference type="CDD" id="cd07043">
    <property type="entry name" value="STAS_anti-anti-sigma_factors"/>
    <property type="match status" value="1"/>
</dbReference>
<reference evidence="2 3" key="1">
    <citation type="submission" date="2018-03" db="EMBL/GenBank/DDBJ databases">
        <title>Genomic Encyclopedia of Type Strains, Phase III (KMG-III): the genomes of soil and plant-associated and newly described type strains.</title>
        <authorList>
            <person name="Whitman W."/>
        </authorList>
    </citation>
    <scope>NUCLEOTIDE SEQUENCE [LARGE SCALE GENOMIC DNA]</scope>
    <source>
        <strain evidence="2 3">CGMCC 4.7097</strain>
    </source>
</reference>
<evidence type="ECO:0000259" key="1">
    <source>
        <dbReference type="PROSITE" id="PS50801"/>
    </source>
</evidence>
<protein>
    <submittedName>
        <fullName evidence="2">Anti-anti-sigma factor</fullName>
    </submittedName>
</protein>
<dbReference type="Pfam" id="PF13466">
    <property type="entry name" value="STAS_2"/>
    <property type="match status" value="1"/>
</dbReference>
<dbReference type="Proteomes" id="UP000241118">
    <property type="component" value="Unassembled WGS sequence"/>
</dbReference>
<organism evidence="2 3">
    <name type="scientific">Saccharothrix carnea</name>
    <dbReference type="NCBI Taxonomy" id="1280637"/>
    <lineage>
        <taxon>Bacteria</taxon>
        <taxon>Bacillati</taxon>
        <taxon>Actinomycetota</taxon>
        <taxon>Actinomycetes</taxon>
        <taxon>Pseudonocardiales</taxon>
        <taxon>Pseudonocardiaceae</taxon>
        <taxon>Saccharothrix</taxon>
    </lineage>
</organism>
<comment type="caution">
    <text evidence="2">The sequence shown here is derived from an EMBL/GenBank/DDBJ whole genome shotgun (WGS) entry which is preliminary data.</text>
</comment>
<dbReference type="PROSITE" id="PS50801">
    <property type="entry name" value="STAS"/>
    <property type="match status" value="1"/>
</dbReference>
<dbReference type="AlphaFoldDB" id="A0A2P8IG01"/>
<keyword evidence="3" id="KW-1185">Reference proteome</keyword>